<dbReference type="Pfam" id="PF00171">
    <property type="entry name" value="Aldedh"/>
    <property type="match status" value="1"/>
</dbReference>
<reference evidence="3 4" key="1">
    <citation type="journal article" date="2022" name="BMC Genomics">
        <title>Comparative genome analysis of mycobacteria focusing on tRNA and non-coding RNA.</title>
        <authorList>
            <person name="Behra P.R.K."/>
            <person name="Pettersson B.M.F."/>
            <person name="Ramesh M."/>
            <person name="Das S."/>
            <person name="Dasgupta S."/>
            <person name="Kirsebom L.A."/>
        </authorList>
    </citation>
    <scope>NUCLEOTIDE SEQUENCE [LARGE SCALE GENOMIC DNA]</scope>
    <source>
        <strain evidence="3 4">DSM 44078</strain>
    </source>
</reference>
<dbReference type="Gene3D" id="3.40.605.10">
    <property type="entry name" value="Aldehyde Dehydrogenase, Chain A, domain 1"/>
    <property type="match status" value="1"/>
</dbReference>
<comment type="caution">
    <text evidence="3">The sequence shown here is derived from an EMBL/GenBank/DDBJ whole genome shotgun (WGS) entry which is preliminary data.</text>
</comment>
<organism evidence="3 4">
    <name type="scientific">Mycolicibacterium komossense</name>
    <dbReference type="NCBI Taxonomy" id="1779"/>
    <lineage>
        <taxon>Bacteria</taxon>
        <taxon>Bacillati</taxon>
        <taxon>Actinomycetota</taxon>
        <taxon>Actinomycetes</taxon>
        <taxon>Mycobacteriales</taxon>
        <taxon>Mycobacteriaceae</taxon>
        <taxon>Mycolicibacterium</taxon>
    </lineage>
</organism>
<dbReference type="SUPFAM" id="SSF53720">
    <property type="entry name" value="ALDH-like"/>
    <property type="match status" value="1"/>
</dbReference>
<dbReference type="InterPro" id="IPR016162">
    <property type="entry name" value="Ald_DH_N"/>
</dbReference>
<proteinExistence type="predicted"/>
<sequence length="462" mass="48970">MTDTAPTHLVDVDALGPGGEYRTRTRETITDTAGVAAAELSIVPPLYVARTISTQRKTRPLPFARRQAALTATRAIFTDAVLAGLDFEQYVALTSRVAGLPIGVARAGATSVAAAAATAFDSVAAAMPTGTVADWRDERTRTGAAVWTRRGEVFAVHASGNAPGIHGLWLQALALGYRVAVRPSRREPFTGHRLILALRAAGFRDVDIALLPTDYTGADAIIRDADLAMVYGDQDVVDKYATDPRVFTNGPGRTKILVTADRDWRDYLDVIVESIAGLGGTACVNTTAVLYEGDPAPLAHAVAERLSAIAPLPDSDELAVLPTRPIAEAEALAAYLGTKTAGATAVLGADQVVADLGGGRAALRPAVHLLSAPNVEQLNIELAFPCVWIAPWSRTDGLAPLRNSLVLNVITGDEDLLDSLICEPTITNVHSGRHLTQVSNPEMPHDGYLADFLMRNKAVIRD</sequence>
<evidence type="ECO:0000259" key="2">
    <source>
        <dbReference type="Pfam" id="PF00171"/>
    </source>
</evidence>
<dbReference type="InterPro" id="IPR016163">
    <property type="entry name" value="Ald_DH_C"/>
</dbReference>
<accession>A0ABT3C4R6</accession>
<gene>
    <name evidence="3" type="ORF">H7J73_00235</name>
</gene>
<dbReference type="InterPro" id="IPR015590">
    <property type="entry name" value="Aldehyde_DH_dom"/>
</dbReference>
<dbReference type="EMBL" id="JACKTY010000004">
    <property type="protein sequence ID" value="MCV7224474.1"/>
    <property type="molecule type" value="Genomic_DNA"/>
</dbReference>
<dbReference type="Gene3D" id="3.40.309.10">
    <property type="entry name" value="Aldehyde Dehydrogenase, Chain A, domain 2"/>
    <property type="match status" value="1"/>
</dbReference>
<feature type="domain" description="Aldehyde dehydrogenase" evidence="2">
    <location>
        <begin position="158"/>
        <end position="398"/>
    </location>
</feature>
<keyword evidence="4" id="KW-1185">Reference proteome</keyword>
<dbReference type="Proteomes" id="UP001526201">
    <property type="component" value="Unassembled WGS sequence"/>
</dbReference>
<dbReference type="InterPro" id="IPR016161">
    <property type="entry name" value="Ald_DH/histidinol_DH"/>
</dbReference>
<protein>
    <submittedName>
        <fullName evidence="3">Aldehyde dehydrogenase family protein</fullName>
    </submittedName>
</protein>
<dbReference type="RefSeq" id="WP_264065205.1">
    <property type="nucleotide sequence ID" value="NZ_JACKTY010000004.1"/>
</dbReference>
<keyword evidence="1" id="KW-0560">Oxidoreductase</keyword>
<evidence type="ECO:0000256" key="1">
    <source>
        <dbReference type="ARBA" id="ARBA00023002"/>
    </source>
</evidence>
<evidence type="ECO:0000313" key="3">
    <source>
        <dbReference type="EMBL" id="MCV7224474.1"/>
    </source>
</evidence>
<evidence type="ECO:0000313" key="4">
    <source>
        <dbReference type="Proteomes" id="UP001526201"/>
    </source>
</evidence>
<name>A0ABT3C4R6_9MYCO</name>